<feature type="transmembrane region" description="Helical" evidence="1">
    <location>
        <begin position="121"/>
        <end position="142"/>
    </location>
</feature>
<keyword evidence="1" id="KW-1133">Transmembrane helix</keyword>
<accession>A0A1I2W4H4</accession>
<feature type="transmembrane region" description="Helical" evidence="1">
    <location>
        <begin position="319"/>
        <end position="338"/>
    </location>
</feature>
<feature type="transmembrane region" description="Helical" evidence="1">
    <location>
        <begin position="350"/>
        <end position="368"/>
    </location>
</feature>
<feature type="transmembrane region" description="Helical" evidence="1">
    <location>
        <begin position="374"/>
        <end position="393"/>
    </location>
</feature>
<proteinExistence type="predicted"/>
<name>A0A1I2W4H4_9BACL</name>
<feature type="transmembrane region" description="Helical" evidence="1">
    <location>
        <begin position="63"/>
        <end position="82"/>
    </location>
</feature>
<keyword evidence="1" id="KW-0472">Membrane</keyword>
<keyword evidence="3" id="KW-1185">Reference proteome</keyword>
<dbReference type="OrthoDB" id="2656099at2"/>
<dbReference type="InterPro" id="IPR051533">
    <property type="entry name" value="WaaL-like"/>
</dbReference>
<dbReference type="PANTHER" id="PTHR37422:SF17">
    <property type="entry name" value="O-ANTIGEN LIGASE"/>
    <property type="match status" value="1"/>
</dbReference>
<reference evidence="3" key="1">
    <citation type="submission" date="2016-10" db="EMBL/GenBank/DDBJ databases">
        <authorList>
            <person name="Varghese N."/>
            <person name="Submissions S."/>
        </authorList>
    </citation>
    <scope>NUCLEOTIDE SEQUENCE [LARGE SCALE GENOMIC DNA]</scope>
    <source>
        <strain evidence="3">ATCC 700379</strain>
    </source>
</reference>
<dbReference type="RefSeq" id="WP_093674723.1">
    <property type="nucleotide sequence ID" value="NZ_FOOY01000035.1"/>
</dbReference>
<gene>
    <name evidence="2" type="ORF">SAMN02982927_03397</name>
</gene>
<feature type="transmembrane region" description="Helical" evidence="1">
    <location>
        <begin position="241"/>
        <end position="258"/>
    </location>
</feature>
<feature type="transmembrane region" description="Helical" evidence="1">
    <location>
        <begin position="162"/>
        <end position="178"/>
    </location>
</feature>
<feature type="transmembrane region" description="Helical" evidence="1">
    <location>
        <begin position="7"/>
        <end position="26"/>
    </location>
</feature>
<keyword evidence="1" id="KW-0812">Transmembrane</keyword>
<sequence length="399" mass="46137">MNFNVNLIKGSYIIVFVTYMLDYLELPIPTNIIKRCALLLLLFTLLYTYRNEIRNKLIPKPKTIYFFIFFNILGIVTSMLTSLTLPSLLTLIGLDIYFIVYFISSYHLSISKNSIIQYNNIVIFSILVMCIFSFTFNLSLTVSQFSTQYYGRTRIYGIFQEPNLLAAVCFVALVANLINFRLTNNKYKKIMYVAISILFLSFLILSDSRGALFNFILFVVMHSLMSIYFKLSNKNKKKFTIISLLTVIAFVAIVAFYIKNQIFSSFNNFNVFTSGRIGNWIYIFDAIYKNPVYFIFGKGLSSGDQGALFHIGRTSDNGYLIWLFQAGIVSLILVFVMIVNMFRNIMKKPFFSIIALPLLISFLVYASIENFLLSFGHIVPFYCWTICFIAFHAKRNYLL</sequence>
<evidence type="ECO:0000313" key="2">
    <source>
        <dbReference type="EMBL" id="SFG96294.1"/>
    </source>
</evidence>
<dbReference type="STRING" id="269670.SAMN02982927_03397"/>
<feature type="transmembrane region" description="Helical" evidence="1">
    <location>
        <begin position="212"/>
        <end position="229"/>
    </location>
</feature>
<dbReference type="EMBL" id="FOOY01000035">
    <property type="protein sequence ID" value="SFG96294.1"/>
    <property type="molecule type" value="Genomic_DNA"/>
</dbReference>
<feature type="transmembrane region" description="Helical" evidence="1">
    <location>
        <begin position="32"/>
        <end position="51"/>
    </location>
</feature>
<protein>
    <recommendedName>
        <fullName evidence="4">O-antigen ligase like membrane protein</fullName>
    </recommendedName>
</protein>
<evidence type="ECO:0000256" key="1">
    <source>
        <dbReference type="SAM" id="Phobius"/>
    </source>
</evidence>
<dbReference type="AlphaFoldDB" id="A0A1I2W4H4"/>
<feature type="transmembrane region" description="Helical" evidence="1">
    <location>
        <begin position="190"/>
        <end position="206"/>
    </location>
</feature>
<dbReference type="Proteomes" id="UP000198752">
    <property type="component" value="Unassembled WGS sequence"/>
</dbReference>
<evidence type="ECO:0000313" key="3">
    <source>
        <dbReference type="Proteomes" id="UP000198752"/>
    </source>
</evidence>
<dbReference type="PANTHER" id="PTHR37422">
    <property type="entry name" value="TEICHURONIC ACID BIOSYNTHESIS PROTEIN TUAE"/>
    <property type="match status" value="1"/>
</dbReference>
<feature type="transmembrane region" description="Helical" evidence="1">
    <location>
        <begin position="88"/>
        <end position="109"/>
    </location>
</feature>
<organism evidence="2 3">
    <name type="scientific">Sporolactobacillus nakayamae</name>
    <dbReference type="NCBI Taxonomy" id="269670"/>
    <lineage>
        <taxon>Bacteria</taxon>
        <taxon>Bacillati</taxon>
        <taxon>Bacillota</taxon>
        <taxon>Bacilli</taxon>
        <taxon>Bacillales</taxon>
        <taxon>Sporolactobacillaceae</taxon>
        <taxon>Sporolactobacillus</taxon>
    </lineage>
</organism>
<evidence type="ECO:0008006" key="4">
    <source>
        <dbReference type="Google" id="ProtNLM"/>
    </source>
</evidence>